<dbReference type="InterPro" id="IPR029432">
    <property type="entry name" value="Gp28/Gp37-like_dom"/>
</dbReference>
<comment type="caution">
    <text evidence="2">The sequence shown here is derived from an EMBL/GenBank/DDBJ whole genome shotgun (WGS) entry which is preliminary data.</text>
</comment>
<evidence type="ECO:0000259" key="1">
    <source>
        <dbReference type="Pfam" id="PF14594"/>
    </source>
</evidence>
<feature type="domain" description="Gp28/Gp37-like" evidence="1">
    <location>
        <begin position="14"/>
        <end position="179"/>
    </location>
</feature>
<protein>
    <recommendedName>
        <fullName evidence="1">Gp28/Gp37-like domain-containing protein</fullName>
    </recommendedName>
</protein>
<dbReference type="AlphaFoldDB" id="A0AA88H590"/>
<proteinExistence type="predicted"/>
<sequence length="374" mass="39268">MGQIPDEHLPGALFKPVHRGVGVWQVTLPSLVDGVSNPLVEVLKQPRSGLVVTGLGGVIISGPMISASETQTTDDVDGSWTFEGVSDLVHVEDRVAYPSPGVEDAAAQTATNDVRTGARETLLHQYVNANAGPGAPSARRVSGLTMGTDGGAGATITKSPRFTQLLDLCRDICFITGESTDRTAEFRLDLENEQLTAVESGLFAPTLTDAIVAGQEQGVNRPDRHAIRTSHSCRTTSQEPSVSTGGLGDLVTVVVHDTEIPAKITSATISVTADGVYLGVSVGDDVATDWEAGVDSTLDSLRSRVSSLERNDLNPSWLAFTPTVEGVTDAAECSGSYLIDGNLLTYHFQIVLDSGVFDVVRLGFDHAPCGGVIG</sequence>
<organism evidence="2 3">
    <name type="scientific">Artemia franciscana</name>
    <name type="common">Brine shrimp</name>
    <name type="synonym">Artemia sanfranciscana</name>
    <dbReference type="NCBI Taxonomy" id="6661"/>
    <lineage>
        <taxon>Eukaryota</taxon>
        <taxon>Metazoa</taxon>
        <taxon>Ecdysozoa</taxon>
        <taxon>Arthropoda</taxon>
        <taxon>Crustacea</taxon>
        <taxon>Branchiopoda</taxon>
        <taxon>Anostraca</taxon>
        <taxon>Artemiidae</taxon>
        <taxon>Artemia</taxon>
    </lineage>
</organism>
<dbReference type="Pfam" id="PF14594">
    <property type="entry name" value="Sipho_Gp37"/>
    <property type="match status" value="1"/>
</dbReference>
<gene>
    <name evidence="2" type="ORF">QYM36_019429</name>
</gene>
<evidence type="ECO:0000313" key="2">
    <source>
        <dbReference type="EMBL" id="KAK2701928.1"/>
    </source>
</evidence>
<dbReference type="Proteomes" id="UP001187531">
    <property type="component" value="Unassembled WGS sequence"/>
</dbReference>
<name>A0AA88H590_ARTSF</name>
<dbReference type="EMBL" id="JAVRJZ010001123">
    <property type="protein sequence ID" value="KAK2701928.1"/>
    <property type="molecule type" value="Genomic_DNA"/>
</dbReference>
<accession>A0AA88H590</accession>
<evidence type="ECO:0000313" key="3">
    <source>
        <dbReference type="Proteomes" id="UP001187531"/>
    </source>
</evidence>
<reference evidence="2" key="1">
    <citation type="submission" date="2023-07" db="EMBL/GenBank/DDBJ databases">
        <title>Chromosome-level genome assembly of Artemia franciscana.</title>
        <authorList>
            <person name="Jo E."/>
        </authorList>
    </citation>
    <scope>NUCLEOTIDE SEQUENCE</scope>
    <source>
        <tissue evidence="2">Whole body</tissue>
    </source>
</reference>
<keyword evidence="3" id="KW-1185">Reference proteome</keyword>